<dbReference type="GeneID" id="19115079"/>
<keyword evidence="3" id="KW-1185">Reference proteome</keyword>
<evidence type="ECO:0000313" key="3">
    <source>
        <dbReference type="Proteomes" id="UP000011761"/>
    </source>
</evidence>
<dbReference type="EMBL" id="KB445556">
    <property type="protein sequence ID" value="EMC96065.1"/>
    <property type="molecule type" value="Genomic_DNA"/>
</dbReference>
<feature type="region of interest" description="Disordered" evidence="1">
    <location>
        <begin position="553"/>
        <end position="573"/>
    </location>
</feature>
<feature type="region of interest" description="Disordered" evidence="1">
    <location>
        <begin position="113"/>
        <end position="132"/>
    </location>
</feature>
<proteinExistence type="predicted"/>
<name>M2NB41_BAUPA</name>
<dbReference type="AlphaFoldDB" id="M2NB41"/>
<feature type="compositionally biased region" description="Polar residues" evidence="1">
    <location>
        <begin position="450"/>
        <end position="459"/>
    </location>
</feature>
<organism evidence="2 3">
    <name type="scientific">Baudoinia panamericana (strain UAMH 10762)</name>
    <name type="common">Angels' share fungus</name>
    <name type="synonym">Baudoinia compniacensis (strain UAMH 10762)</name>
    <dbReference type="NCBI Taxonomy" id="717646"/>
    <lineage>
        <taxon>Eukaryota</taxon>
        <taxon>Fungi</taxon>
        <taxon>Dikarya</taxon>
        <taxon>Ascomycota</taxon>
        <taxon>Pezizomycotina</taxon>
        <taxon>Dothideomycetes</taxon>
        <taxon>Dothideomycetidae</taxon>
        <taxon>Mycosphaerellales</taxon>
        <taxon>Teratosphaeriaceae</taxon>
        <taxon>Baudoinia</taxon>
    </lineage>
</organism>
<evidence type="ECO:0000313" key="2">
    <source>
        <dbReference type="EMBL" id="EMC96065.1"/>
    </source>
</evidence>
<feature type="region of interest" description="Disordered" evidence="1">
    <location>
        <begin position="441"/>
        <end position="492"/>
    </location>
</feature>
<dbReference type="RefSeq" id="XP_007677303.1">
    <property type="nucleotide sequence ID" value="XM_007679113.1"/>
</dbReference>
<sequence>MSKPHRPLGEPHWTKEALSIFIWQSFIKRGRRVPRAYNSRCLNLPVLTRIVESVAEISVGSLPLNGNEPRPRRIRSKLRAYNVVLSTVCRVPSPLGRNVMTAESVEEEVRGSVSVSASSSETGKRASVHVGGSGSDAALAIREGKRPVYSNSVLQGRNLLVSEDWMSGAGEHWSQPGMALSASLDEPPKSLRAPRKWQYKRKSQCGGPSLPSTVGECESTTGSSPDTALPTSQSQQPPTCAAPAWWEAPTADAKQAKAQRRAAKRSSWFKQVEVEAVLEACTGKTEAETLDATSDGPLRSSIVPTGLQDTEATCLPAVSSAPEEAHVEGPVVDEPPFTAKISTEPPNFKSEAEAATSPEFPAARQRSAAFRREVRNGMPGSASSVYGRRASGSSVITLSRMNPAAKTGRNRNAIYGGFHAQDSPEGVSTSVRELHDLCDDDEEEEGYGQPQPSAHSTPAQRLKALQRKSAQALKDVWSSSPDADNDTAEPANALKRLSRRSVAALKELFPTVGDATAESLEPTDERAEPARALEKLRRRSVQAFKDLLTSKAVEGAGDRASSRTAPSGQKRRSVMSIHLNQRPELDGAEGVSGWCCPSTRGCSVVDMSEHSGTAPAHSSRLPEVSSTSSLTPEVRRWKRAIAPPINSSPRLDFDFQGSLQIDEWERMTTAILARLCSSEDENAEARVSSLGGRSEHSRIHTTQPWQGQALGDDIPAAPARELDDRAKKSTYRLLSLTDPAQLPITKPYLFSSKTDVEEAVSPRTHVAANELDDGQSHCHDVAVNSGRFIRPQTDGTNATLANDASSPPKKDSTLGTQQPNRKSETTE</sequence>
<dbReference type="Proteomes" id="UP000011761">
    <property type="component" value="Unassembled WGS sequence"/>
</dbReference>
<feature type="compositionally biased region" description="Basic residues" evidence="1">
    <location>
        <begin position="192"/>
        <end position="203"/>
    </location>
</feature>
<evidence type="ECO:0000256" key="1">
    <source>
        <dbReference type="SAM" id="MobiDB-lite"/>
    </source>
</evidence>
<dbReference type="HOGENOM" id="CLU_342543_0_0_1"/>
<dbReference type="KEGG" id="bcom:BAUCODRAFT_516685"/>
<feature type="compositionally biased region" description="Polar residues" evidence="1">
    <location>
        <begin position="793"/>
        <end position="805"/>
    </location>
</feature>
<feature type="compositionally biased region" description="Polar residues" evidence="1">
    <location>
        <begin position="218"/>
        <end position="238"/>
    </location>
</feature>
<feature type="region of interest" description="Disordered" evidence="1">
    <location>
        <begin position="176"/>
        <end position="241"/>
    </location>
</feature>
<reference evidence="2 3" key="1">
    <citation type="journal article" date="2012" name="PLoS Pathog.">
        <title>Diverse lifestyles and strategies of plant pathogenesis encoded in the genomes of eighteen Dothideomycetes fungi.</title>
        <authorList>
            <person name="Ohm R.A."/>
            <person name="Feau N."/>
            <person name="Henrissat B."/>
            <person name="Schoch C.L."/>
            <person name="Horwitz B.A."/>
            <person name="Barry K.W."/>
            <person name="Condon B.J."/>
            <person name="Copeland A.C."/>
            <person name="Dhillon B."/>
            <person name="Glaser F."/>
            <person name="Hesse C.N."/>
            <person name="Kosti I."/>
            <person name="LaButti K."/>
            <person name="Lindquist E.A."/>
            <person name="Lucas S."/>
            <person name="Salamov A.A."/>
            <person name="Bradshaw R.E."/>
            <person name="Ciuffetti L."/>
            <person name="Hamelin R.C."/>
            <person name="Kema G.H.J."/>
            <person name="Lawrence C."/>
            <person name="Scott J.A."/>
            <person name="Spatafora J.W."/>
            <person name="Turgeon B.G."/>
            <person name="de Wit P.J.G.M."/>
            <person name="Zhong S."/>
            <person name="Goodwin S.B."/>
            <person name="Grigoriev I.V."/>
        </authorList>
    </citation>
    <scope>NUCLEOTIDE SEQUENCE [LARGE SCALE GENOMIC DNA]</scope>
    <source>
        <strain evidence="2 3">UAMH 10762</strain>
    </source>
</reference>
<gene>
    <name evidence="2" type="ORF">BAUCODRAFT_516685</name>
</gene>
<protein>
    <submittedName>
        <fullName evidence="2">Uncharacterized protein</fullName>
    </submittedName>
</protein>
<accession>M2NB41</accession>
<feature type="region of interest" description="Disordered" evidence="1">
    <location>
        <begin position="787"/>
        <end position="827"/>
    </location>
</feature>